<feature type="compositionally biased region" description="Basic and acidic residues" evidence="6">
    <location>
        <begin position="1933"/>
        <end position="1946"/>
    </location>
</feature>
<feature type="compositionally biased region" description="Polar residues" evidence="6">
    <location>
        <begin position="1634"/>
        <end position="1651"/>
    </location>
</feature>
<feature type="domain" description="Myb-like" evidence="7">
    <location>
        <begin position="314"/>
        <end position="368"/>
    </location>
</feature>
<dbReference type="Pfam" id="PF00249">
    <property type="entry name" value="Myb_DNA-binding"/>
    <property type="match status" value="3"/>
</dbReference>
<keyword evidence="4" id="KW-0804">Transcription</keyword>
<dbReference type="Pfam" id="PF13921">
    <property type="entry name" value="Myb_DNA-bind_6"/>
    <property type="match status" value="2"/>
</dbReference>
<comment type="subcellular location">
    <subcellularLocation>
        <location evidence="1">Nucleus</location>
    </subcellularLocation>
</comment>
<name>A0A8T0EDV5_ARGBR</name>
<dbReference type="InterPro" id="IPR017930">
    <property type="entry name" value="Myb_dom"/>
</dbReference>
<organism evidence="9 10">
    <name type="scientific">Argiope bruennichi</name>
    <name type="common">Wasp spider</name>
    <name type="synonym">Aranea bruennichi</name>
    <dbReference type="NCBI Taxonomy" id="94029"/>
    <lineage>
        <taxon>Eukaryota</taxon>
        <taxon>Metazoa</taxon>
        <taxon>Ecdysozoa</taxon>
        <taxon>Arthropoda</taxon>
        <taxon>Chelicerata</taxon>
        <taxon>Arachnida</taxon>
        <taxon>Araneae</taxon>
        <taxon>Araneomorphae</taxon>
        <taxon>Entelegynae</taxon>
        <taxon>Araneoidea</taxon>
        <taxon>Araneidae</taxon>
        <taxon>Argiope</taxon>
    </lineage>
</organism>
<feature type="region of interest" description="Disordered" evidence="6">
    <location>
        <begin position="1925"/>
        <end position="2015"/>
    </location>
</feature>
<keyword evidence="5" id="KW-0539">Nucleus</keyword>
<dbReference type="PANTHER" id="PTHR46621:SF1">
    <property type="entry name" value="SNRNA-ACTIVATING PROTEIN COMPLEX SUBUNIT 4"/>
    <property type="match status" value="1"/>
</dbReference>
<feature type="domain" description="HTH myb-type" evidence="8">
    <location>
        <begin position="420"/>
        <end position="476"/>
    </location>
</feature>
<feature type="domain" description="Myb-like" evidence="7">
    <location>
        <begin position="420"/>
        <end position="471"/>
    </location>
</feature>
<dbReference type="GO" id="GO:0000978">
    <property type="term" value="F:RNA polymerase II cis-regulatory region sequence-specific DNA binding"/>
    <property type="evidence" value="ECO:0007669"/>
    <property type="project" value="TreeGrafter"/>
</dbReference>
<feature type="region of interest" description="Disordered" evidence="6">
    <location>
        <begin position="874"/>
        <end position="943"/>
    </location>
</feature>
<evidence type="ECO:0000256" key="3">
    <source>
        <dbReference type="ARBA" id="ARBA00023125"/>
    </source>
</evidence>
<keyword evidence="10" id="KW-1185">Reference proteome</keyword>
<feature type="domain" description="HTH myb-type" evidence="8">
    <location>
        <begin position="369"/>
        <end position="419"/>
    </location>
</feature>
<reference evidence="9" key="1">
    <citation type="journal article" date="2020" name="bioRxiv">
        <title>Chromosome-level reference genome of the European wasp spider Argiope bruennichi: a resource for studies on range expansion and evolutionary adaptation.</title>
        <authorList>
            <person name="Sheffer M.M."/>
            <person name="Hoppe A."/>
            <person name="Krehenwinkel H."/>
            <person name="Uhl G."/>
            <person name="Kuss A.W."/>
            <person name="Jensen L."/>
            <person name="Jensen C."/>
            <person name="Gillespie R.G."/>
            <person name="Hoff K.J."/>
            <person name="Prost S."/>
        </authorList>
    </citation>
    <scope>NUCLEOTIDE SEQUENCE</scope>
</reference>
<dbReference type="GO" id="GO:0042795">
    <property type="term" value="P:snRNA transcription by RNA polymerase II"/>
    <property type="evidence" value="ECO:0007669"/>
    <property type="project" value="TreeGrafter"/>
</dbReference>
<evidence type="ECO:0000259" key="8">
    <source>
        <dbReference type="PROSITE" id="PS51294"/>
    </source>
</evidence>
<evidence type="ECO:0000313" key="10">
    <source>
        <dbReference type="Proteomes" id="UP000807504"/>
    </source>
</evidence>
<feature type="compositionally biased region" description="Basic and acidic residues" evidence="6">
    <location>
        <begin position="1624"/>
        <end position="1633"/>
    </location>
</feature>
<feature type="domain" description="Myb-like" evidence="7">
    <location>
        <begin position="1308"/>
        <end position="1360"/>
    </location>
</feature>
<dbReference type="SMART" id="SM00717">
    <property type="entry name" value="SANT"/>
    <property type="match status" value="8"/>
</dbReference>
<feature type="domain" description="Myb-like" evidence="7">
    <location>
        <begin position="369"/>
        <end position="419"/>
    </location>
</feature>
<reference evidence="9" key="2">
    <citation type="submission" date="2020-06" db="EMBL/GenBank/DDBJ databases">
        <authorList>
            <person name="Sheffer M."/>
        </authorList>
    </citation>
    <scope>NUCLEOTIDE SEQUENCE</scope>
</reference>
<feature type="domain" description="Myb-like" evidence="7">
    <location>
        <begin position="1417"/>
        <end position="1469"/>
    </location>
</feature>
<dbReference type="Gene3D" id="1.10.10.60">
    <property type="entry name" value="Homeodomain-like"/>
    <property type="match status" value="7"/>
</dbReference>
<feature type="domain" description="Myb-like" evidence="7">
    <location>
        <begin position="1470"/>
        <end position="1521"/>
    </location>
</feature>
<evidence type="ECO:0000256" key="1">
    <source>
        <dbReference type="ARBA" id="ARBA00004123"/>
    </source>
</evidence>
<evidence type="ECO:0000256" key="6">
    <source>
        <dbReference type="SAM" id="MobiDB-lite"/>
    </source>
</evidence>
<dbReference type="PANTHER" id="PTHR46621">
    <property type="entry name" value="SNRNA-ACTIVATING PROTEIN COMPLEX SUBUNIT 4"/>
    <property type="match status" value="1"/>
</dbReference>
<dbReference type="CDD" id="cd00167">
    <property type="entry name" value="SANT"/>
    <property type="match status" value="6"/>
</dbReference>
<dbReference type="Proteomes" id="UP000807504">
    <property type="component" value="Unassembled WGS sequence"/>
</dbReference>
<dbReference type="InterPro" id="IPR009057">
    <property type="entry name" value="Homeodomain-like_sf"/>
</dbReference>
<gene>
    <name evidence="9" type="ORF">HNY73_018384</name>
</gene>
<evidence type="ECO:0000256" key="2">
    <source>
        <dbReference type="ARBA" id="ARBA00023015"/>
    </source>
</evidence>
<feature type="domain" description="HTH myb-type" evidence="8">
    <location>
        <begin position="1365"/>
        <end position="1420"/>
    </location>
</feature>
<sequence>MFTNNTSQSISPKRRDLISDDLDELMKLNYHQYLKAEKEKSDKEALRNFIINCDEGSNDLDELMPFPSRQNLNGHPEENGVEELRDLIINIGEEANRKLEEICKENDEYNYNCKEMEKIASCSSLNMKLQYAVNKLLSKVQYTLDKRRKDKIAVEEYLEEVDNKNQLTKLKAKKYFKPISLFASPYFRDVRGMAPPENEDTTKKRENHDITAYVQPPRPWMLFEKHMLINAVYSNCLGFILKPYKTRGGGPSGFGKPQSLLRHTGKLFPSQKFLGKRGPGRKQVEVPVRHLVKGTLATGRSAIQCFERYQRSLNTAMHKKYWTPEEDAKLAHLVESNKIGNFIPWNIVCSQMEGRERHQIINRYERTINNRIKRTPWTKEEDAMLLMCVKKYGCHWIQMKEYLPGRNPYTIRERYVNMLDPYIKHGPWSKAEDQKLIALTQKHGYGRWSRIAKEMKGRTDNMCLIRANNLGLKRGEEIDMKAHVKEELSDEYEFSEAIYGPRRKPTRTSMRADIQREALETLKSALMRVAPSVIDETMGTINVPCISLSLMRDLFKELFKNEQNKTSANWKPRYLSTDGISKIDFAKRKKGIKKKFGIDEESASEEEESENVPGIKIDRDSYFNEVHNVLRSQLYEIGNLMHLPKTIEQTNLSSRRSAELKILRTFYQQKLKCSSIPLEEEDFIFCGSNYNLTLADIVYRFVHPPPTVEDNAILLPPNLATLNGMDVMELAENRLNRTGKLINRSKHYIRYLIKRTSDSPKCIKCCIAENTEACQKFNINQMKNYLILPTKAMVKTAMVESGDPSVQVENCCCEDLANSRTEVELLSERFLSLFMWPYLLSLTNLQTGQEELMIRKKMPLGAPRKYPFTKRINRKTTAKKKSNEKSTVLPRGKRKRLGSIHSRKRKVVIKQEPESEDDSEVIPAVTSLPSQTPLRRSPRLATSREHSYMREPMHCEGLIKIKEMSEANENLSIQDFLASLQIPFNENGHEENKGIGECFSDAFGTSQNPVVNSGNQNADNYNLEDLDEYFSDGIGILDSSDVSTDDESCNGESEGEKSECSSDNLGSSDISDENSDILDVPSEDHENALKDFPNDLKFLKSCLSANRKLKEKLTGVLENIRNSLDENETLMKKFQEAKADEIARRECREPQLATRTLFLSPYFAEPGPIGICPPQNEDTIAKLRNNDITAYYHLPNPWSSYEKSKLLKSVYEVSLDYALKPYTQRLDFLKDKIKEQRKNGCLIKYQEIEMKEEIARIKYNIKEKCKKSTKEIIKEAGENIDWMRISAQFFDGRRSEEDCEFMWNNCLNIFVNKKPFSTAEDKKLKEIAKKHHERNWDLIAEELQTGRTAIQCCIRYQSTLNRNMIKTGPFTPEEDKKLRRVVEELRIGDFIPWIQVQQYIGGRTSEQISQHYRVTLKETLNKSPFTKEEDALILACVKKIGSSNYWYKIQKYLPDRDIGRIKHRYFWALNPASKIGPWSDEENFKLIELVKKYGFGKWNVIAKQMPGRPRMVCKRHINTLLIKDEETNEVRFKSPEEIRELTNTGKFTIYYEERRKNIINSAYETLKSALEKIQYRLKTPITLDNLSEISFPGLRLLQKVLLRQKNKSIKWDLNTSGWTKILMERPDLGDDKNTSNSESDSEVNPESNKIESNWMDPEIKTQNLYLDHKERKEMDEDEETWIQKVLLSKLKEEANREPVPYNVKSMISRLGLGATLEYSLCEEYLQQQMGCKTSNQKDDDILCTMNGHNYRISLPKVLHHFVHTRVSEDQILILPPNCTTMDAMNRILESDSMLRKTADFVDHSIVYLRYLLGLTGKQPKCVRCTLEKKNKTNHESYQVALDNMKSHLLIPTVELKKSAMVETLFPAYQLKECWCDELIESKKTVELLTKRFMTLFFWPYFLQSIEPTKQQTELLTRSGSYKYKQKKRKKKLLSRDKNESENEGCSKRKRRRKNLTDTETEEEDSESDRLSCSSSTTTVQRSQSHPHTAQNKADEVEVVCLSDTPEDFPYAEPME</sequence>
<feature type="compositionally biased region" description="Basic residues" evidence="6">
    <location>
        <begin position="891"/>
        <end position="908"/>
    </location>
</feature>
<evidence type="ECO:0000256" key="4">
    <source>
        <dbReference type="ARBA" id="ARBA00023163"/>
    </source>
</evidence>
<dbReference type="EMBL" id="JABXBU010002228">
    <property type="protein sequence ID" value="KAF8770907.1"/>
    <property type="molecule type" value="Genomic_DNA"/>
</dbReference>
<feature type="region of interest" description="Disordered" evidence="6">
    <location>
        <begin position="1041"/>
        <end position="1080"/>
    </location>
</feature>
<evidence type="ECO:0000259" key="7">
    <source>
        <dbReference type="PROSITE" id="PS50090"/>
    </source>
</evidence>
<keyword evidence="2" id="KW-0805">Transcription regulation</keyword>
<dbReference type="SUPFAM" id="SSF46689">
    <property type="entry name" value="Homeodomain-like"/>
    <property type="match status" value="5"/>
</dbReference>
<comment type="caution">
    <text evidence="9">The sequence shown here is derived from an EMBL/GenBank/DDBJ whole genome shotgun (WGS) entry which is preliminary data.</text>
</comment>
<keyword evidence="3" id="KW-0238">DNA-binding</keyword>
<dbReference type="GO" id="GO:0042796">
    <property type="term" value="P:snRNA transcription by RNA polymerase III"/>
    <property type="evidence" value="ECO:0007669"/>
    <property type="project" value="TreeGrafter"/>
</dbReference>
<accession>A0A8T0EDV5</accession>
<feature type="region of interest" description="Disordered" evidence="6">
    <location>
        <begin position="1624"/>
        <end position="1654"/>
    </location>
</feature>
<dbReference type="InterPro" id="IPR001005">
    <property type="entry name" value="SANT/Myb"/>
</dbReference>
<dbReference type="PROSITE" id="PS50090">
    <property type="entry name" value="MYB_LIKE"/>
    <property type="match status" value="7"/>
</dbReference>
<evidence type="ECO:0000313" key="9">
    <source>
        <dbReference type="EMBL" id="KAF8770907.1"/>
    </source>
</evidence>
<dbReference type="GO" id="GO:0001006">
    <property type="term" value="F:RNA polymerase III type 3 promoter sequence-specific DNA binding"/>
    <property type="evidence" value="ECO:0007669"/>
    <property type="project" value="TreeGrafter"/>
</dbReference>
<feature type="domain" description="Myb-like" evidence="7">
    <location>
        <begin position="1362"/>
        <end position="1416"/>
    </location>
</feature>
<protein>
    <submittedName>
        <fullName evidence="9">snRNA-activating protein complex subunit 4 like protein</fullName>
    </submittedName>
</protein>
<evidence type="ECO:0000256" key="5">
    <source>
        <dbReference type="ARBA" id="ARBA00023242"/>
    </source>
</evidence>
<proteinExistence type="predicted"/>
<feature type="compositionally biased region" description="Low complexity" evidence="6">
    <location>
        <begin position="1970"/>
        <end position="1983"/>
    </location>
</feature>
<feature type="domain" description="HTH myb-type" evidence="8">
    <location>
        <begin position="1470"/>
        <end position="1525"/>
    </location>
</feature>
<dbReference type="GO" id="GO:0005634">
    <property type="term" value="C:nucleus"/>
    <property type="evidence" value="ECO:0007669"/>
    <property type="project" value="UniProtKB-SubCell"/>
</dbReference>
<dbReference type="InterPro" id="IPR051575">
    <property type="entry name" value="Myb-like_DNA-bd"/>
</dbReference>
<dbReference type="GO" id="GO:0019185">
    <property type="term" value="C:snRNA-activating protein complex"/>
    <property type="evidence" value="ECO:0007669"/>
    <property type="project" value="TreeGrafter"/>
</dbReference>
<feature type="domain" description="HTH myb-type" evidence="8">
    <location>
        <begin position="1308"/>
        <end position="1364"/>
    </location>
</feature>
<dbReference type="PROSITE" id="PS51294">
    <property type="entry name" value="HTH_MYB"/>
    <property type="match status" value="5"/>
</dbReference>